<proteinExistence type="predicted"/>
<dbReference type="AlphaFoldDB" id="A0A2H4SVU0"/>
<evidence type="ECO:0000313" key="2">
    <source>
        <dbReference type="EMBL" id="ATY67230.1"/>
    </source>
</evidence>
<feature type="compositionally biased region" description="Basic residues" evidence="1">
    <location>
        <begin position="151"/>
        <end position="160"/>
    </location>
</feature>
<dbReference type="Proteomes" id="UP000323067">
    <property type="component" value="Chromosome i"/>
</dbReference>
<dbReference type="VEuPathDB" id="FungiDB:CCM_09307"/>
<protein>
    <submittedName>
        <fullName evidence="2">Uncharacterized protein</fullName>
    </submittedName>
</protein>
<sequence length="256" mass="28135">MRDAVSVQLPARKLLMQKSKESWSDDGDGVELTRGRMENLWKRSPDGGGEKKQMTGGAGRKEDADAAAQYWQRRRSPLTPFRTTRGARGGRGGADDPSMCLNQHKAAPVKGGVHEGPKMSPQAPVTKIEIPCHGRTEGRSFPHVHLHLAQKASHLQRRKLTPAPQQGEQASQHQPPLSGAVPEHGNPTRHLLEILEAHVGKWALLGGIFVSAPPRAYTCLANRTNVEALSEKDSIPSASRCDSFEFRHEFPSQLIY</sequence>
<dbReference type="VEuPathDB" id="FungiDB:A9K55_000297"/>
<feature type="region of interest" description="Disordered" evidence="1">
    <location>
        <begin position="151"/>
        <end position="186"/>
    </location>
</feature>
<evidence type="ECO:0000256" key="1">
    <source>
        <dbReference type="SAM" id="MobiDB-lite"/>
    </source>
</evidence>
<name>A0A2H4SVU0_CORMI</name>
<feature type="compositionally biased region" description="Basic and acidic residues" evidence="1">
    <location>
        <begin position="31"/>
        <end position="64"/>
    </location>
</feature>
<reference evidence="2 3" key="1">
    <citation type="journal article" date="2017" name="BMC Genomics">
        <title>Chromosome level assembly and secondary metabolite potential of the parasitic fungus Cordyceps militaris.</title>
        <authorList>
            <person name="Kramer G.J."/>
            <person name="Nodwell J.R."/>
        </authorList>
    </citation>
    <scope>NUCLEOTIDE SEQUENCE [LARGE SCALE GENOMIC DNA]</scope>
    <source>
        <strain evidence="2 3">ATCC 34164</strain>
    </source>
</reference>
<evidence type="ECO:0000313" key="3">
    <source>
        <dbReference type="Proteomes" id="UP000323067"/>
    </source>
</evidence>
<feature type="compositionally biased region" description="Polar residues" evidence="1">
    <location>
        <begin position="163"/>
        <end position="175"/>
    </location>
</feature>
<gene>
    <name evidence="2" type="ORF">A9K55_000297</name>
</gene>
<organism evidence="2 3">
    <name type="scientific">Cordyceps militaris</name>
    <name type="common">Caterpillar fungus</name>
    <name type="synonym">Clavaria militaris</name>
    <dbReference type="NCBI Taxonomy" id="73501"/>
    <lineage>
        <taxon>Eukaryota</taxon>
        <taxon>Fungi</taxon>
        <taxon>Dikarya</taxon>
        <taxon>Ascomycota</taxon>
        <taxon>Pezizomycotina</taxon>
        <taxon>Sordariomycetes</taxon>
        <taxon>Hypocreomycetidae</taxon>
        <taxon>Hypocreales</taxon>
        <taxon>Cordycipitaceae</taxon>
        <taxon>Cordyceps</taxon>
    </lineage>
</organism>
<dbReference type="EMBL" id="CP023328">
    <property type="protein sequence ID" value="ATY67230.1"/>
    <property type="molecule type" value="Genomic_DNA"/>
</dbReference>
<feature type="region of interest" description="Disordered" evidence="1">
    <location>
        <begin position="18"/>
        <end position="65"/>
    </location>
</feature>
<feature type="region of interest" description="Disordered" evidence="1">
    <location>
        <begin position="80"/>
        <end position="99"/>
    </location>
</feature>
<accession>A0A2H4SVU0</accession>